<organism evidence="3 4">
    <name type="scientific">Nocardioides panacis</name>
    <dbReference type="NCBI Taxonomy" id="2849501"/>
    <lineage>
        <taxon>Bacteria</taxon>
        <taxon>Bacillati</taxon>
        <taxon>Actinomycetota</taxon>
        <taxon>Actinomycetes</taxon>
        <taxon>Propionibacteriales</taxon>
        <taxon>Nocardioidaceae</taxon>
        <taxon>Nocardioides</taxon>
    </lineage>
</organism>
<dbReference type="PANTHER" id="PTHR40758">
    <property type="entry name" value="CONSERVED PROTEIN"/>
    <property type="match status" value="1"/>
</dbReference>
<evidence type="ECO:0000313" key="4">
    <source>
        <dbReference type="Proteomes" id="UP000683575"/>
    </source>
</evidence>
<name>A0A975Y2N9_9ACTN</name>
<gene>
    <name evidence="3" type="ORF">KRR39_22920</name>
</gene>
<feature type="compositionally biased region" description="Low complexity" evidence="1">
    <location>
        <begin position="291"/>
        <end position="301"/>
    </location>
</feature>
<feature type="compositionally biased region" description="Low complexity" evidence="1">
    <location>
        <begin position="160"/>
        <end position="170"/>
    </location>
</feature>
<feature type="compositionally biased region" description="Low complexity" evidence="1">
    <location>
        <begin position="219"/>
        <end position="234"/>
    </location>
</feature>
<accession>A0A975Y2N9</accession>
<feature type="compositionally biased region" description="Low complexity" evidence="1">
    <location>
        <begin position="268"/>
        <end position="283"/>
    </location>
</feature>
<keyword evidence="3" id="KW-0413">Isomerase</keyword>
<protein>
    <submittedName>
        <fullName evidence="3">Maleylpyruvate isomerase N-terminal domain-containing protein</fullName>
    </submittedName>
</protein>
<dbReference type="AlphaFoldDB" id="A0A975Y2N9"/>
<dbReference type="GO" id="GO:0016853">
    <property type="term" value="F:isomerase activity"/>
    <property type="evidence" value="ECO:0007669"/>
    <property type="project" value="UniProtKB-KW"/>
</dbReference>
<feature type="region of interest" description="Disordered" evidence="1">
    <location>
        <begin position="68"/>
        <end position="319"/>
    </location>
</feature>
<dbReference type="Pfam" id="PF11716">
    <property type="entry name" value="MDMPI_N"/>
    <property type="match status" value="1"/>
</dbReference>
<feature type="domain" description="Mycothiol-dependent maleylpyruvate isomerase metal-binding" evidence="2">
    <location>
        <begin position="18"/>
        <end position="147"/>
    </location>
</feature>
<feature type="compositionally biased region" description="Basic residues" evidence="1">
    <location>
        <begin position="252"/>
        <end position="267"/>
    </location>
</feature>
<evidence type="ECO:0000259" key="2">
    <source>
        <dbReference type="Pfam" id="PF11716"/>
    </source>
</evidence>
<feature type="compositionally biased region" description="Basic residues" evidence="1">
    <location>
        <begin position="150"/>
        <end position="159"/>
    </location>
</feature>
<dbReference type="InterPro" id="IPR024344">
    <property type="entry name" value="MDMPI_metal-binding"/>
</dbReference>
<dbReference type="EMBL" id="CP077062">
    <property type="protein sequence ID" value="QWZ10745.1"/>
    <property type="molecule type" value="Genomic_DNA"/>
</dbReference>
<reference evidence="3" key="1">
    <citation type="submission" date="2021-06" db="EMBL/GenBank/DDBJ databases">
        <title>Complete genome sequence of Nocardioides sp. G188.</title>
        <authorList>
            <person name="Im W.-T."/>
        </authorList>
    </citation>
    <scope>NUCLEOTIDE SEQUENCE</scope>
    <source>
        <strain evidence="3">G188</strain>
    </source>
</reference>
<dbReference type="KEGG" id="nps:KRR39_22920"/>
<dbReference type="GO" id="GO:0005886">
    <property type="term" value="C:plasma membrane"/>
    <property type="evidence" value="ECO:0007669"/>
    <property type="project" value="TreeGrafter"/>
</dbReference>
<sequence length="319" mass="33312">MNAAVRLSTTVDFTEEYAAAAERLAVAVAWSDLRAPVPGCPGWSVLDLVVHVGNVHAWAATIVETGRAAAEQNDRPSSSRPPRGEQLVRRQGRGPLRGAARRGPGRPVLELRVRQRHEAVLAAAPAARDDRPPGRPGPDAAPGDRDRAGRRTRRRRRGARGVPAPHAPARPARRARPSAGGHRDRHRGQLGGRAAPPAGRDAAGARPGCGDDERGGAVAPADGRAPALLPPAGRRGPGRGHRRGALPAAVGPRRRGHGRRPAGRRRAAGAPLPRLPPGALTGPDGQRPWLATAAMASAAAAGSRYSPPRTVGRRCSSSR</sequence>
<proteinExistence type="predicted"/>
<evidence type="ECO:0000256" key="1">
    <source>
        <dbReference type="SAM" id="MobiDB-lite"/>
    </source>
</evidence>
<feature type="compositionally biased region" description="Low complexity" evidence="1">
    <location>
        <begin position="192"/>
        <end position="208"/>
    </location>
</feature>
<dbReference type="PANTHER" id="PTHR40758:SF1">
    <property type="entry name" value="CONSERVED PROTEIN"/>
    <property type="match status" value="1"/>
</dbReference>
<dbReference type="Proteomes" id="UP000683575">
    <property type="component" value="Chromosome"/>
</dbReference>
<evidence type="ECO:0000313" key="3">
    <source>
        <dbReference type="EMBL" id="QWZ10745.1"/>
    </source>
</evidence>
<keyword evidence="4" id="KW-1185">Reference proteome</keyword>
<dbReference type="GO" id="GO:0046872">
    <property type="term" value="F:metal ion binding"/>
    <property type="evidence" value="ECO:0007669"/>
    <property type="project" value="InterPro"/>
</dbReference>
<feature type="compositionally biased region" description="Basic and acidic residues" evidence="1">
    <location>
        <begin position="109"/>
        <end position="119"/>
    </location>
</feature>